<evidence type="ECO:0000259" key="7">
    <source>
        <dbReference type="Pfam" id="PF04377"/>
    </source>
</evidence>
<feature type="domain" description="N-end aminoacyl transferase N-terminal" evidence="6">
    <location>
        <begin position="46"/>
        <end position="116"/>
    </location>
</feature>
<dbReference type="PRINTS" id="PR00463">
    <property type="entry name" value="EP450I"/>
</dbReference>
<feature type="domain" description="N-end rule aminoacyl transferase C-terminal" evidence="7">
    <location>
        <begin position="356"/>
        <end position="498"/>
    </location>
</feature>
<dbReference type="EMBL" id="JBBPBM010000007">
    <property type="protein sequence ID" value="KAK8575574.1"/>
    <property type="molecule type" value="Genomic_DNA"/>
</dbReference>
<reference evidence="8 9" key="1">
    <citation type="journal article" date="2024" name="G3 (Bethesda)">
        <title>Genome assembly of Hibiscus sabdariffa L. provides insights into metabolisms of medicinal natural products.</title>
        <authorList>
            <person name="Kim T."/>
        </authorList>
    </citation>
    <scope>NUCLEOTIDE SEQUENCE [LARGE SCALE GENOMIC DNA]</scope>
    <source>
        <strain evidence="8">TK-2024</strain>
        <tissue evidence="8">Old leaves</tissue>
    </source>
</reference>
<evidence type="ECO:0000256" key="3">
    <source>
        <dbReference type="ARBA" id="ARBA00022679"/>
    </source>
</evidence>
<feature type="region of interest" description="Disordered" evidence="5">
    <location>
        <begin position="1"/>
        <end position="36"/>
    </location>
</feature>
<dbReference type="Gene3D" id="1.10.630.10">
    <property type="entry name" value="Cytochrome P450"/>
    <property type="match status" value="1"/>
</dbReference>
<organism evidence="8 9">
    <name type="scientific">Hibiscus sabdariffa</name>
    <name type="common">roselle</name>
    <dbReference type="NCBI Taxonomy" id="183260"/>
    <lineage>
        <taxon>Eukaryota</taxon>
        <taxon>Viridiplantae</taxon>
        <taxon>Streptophyta</taxon>
        <taxon>Embryophyta</taxon>
        <taxon>Tracheophyta</taxon>
        <taxon>Spermatophyta</taxon>
        <taxon>Magnoliopsida</taxon>
        <taxon>eudicotyledons</taxon>
        <taxon>Gunneridae</taxon>
        <taxon>Pentapetalae</taxon>
        <taxon>rosids</taxon>
        <taxon>malvids</taxon>
        <taxon>Malvales</taxon>
        <taxon>Malvaceae</taxon>
        <taxon>Malvoideae</taxon>
        <taxon>Hibiscus</taxon>
    </lineage>
</organism>
<proteinExistence type="inferred from homology"/>
<dbReference type="SUPFAM" id="SSF48264">
    <property type="entry name" value="Cytochrome P450"/>
    <property type="match status" value="1"/>
</dbReference>
<dbReference type="PANTHER" id="PTHR21367:SF1">
    <property type="entry name" value="ARGINYL-TRNA--PROTEIN TRANSFERASE 1"/>
    <property type="match status" value="1"/>
</dbReference>
<keyword evidence="3" id="KW-0808">Transferase</keyword>
<dbReference type="InterPro" id="IPR001128">
    <property type="entry name" value="Cyt_P450"/>
</dbReference>
<dbReference type="InterPro" id="IPR007472">
    <property type="entry name" value="N-end_Aminoacyl_Trfase_C"/>
</dbReference>
<evidence type="ECO:0000256" key="4">
    <source>
        <dbReference type="ARBA" id="ARBA00023315"/>
    </source>
</evidence>
<protein>
    <recommendedName>
        <fullName evidence="2">arginyltransferase</fullName>
        <ecNumber evidence="2">2.3.2.8</ecNumber>
    </recommendedName>
</protein>
<feature type="region of interest" description="Disordered" evidence="5">
    <location>
        <begin position="137"/>
        <end position="157"/>
    </location>
</feature>
<name>A0ABR2FBG8_9ROSI</name>
<dbReference type="Pfam" id="PF00067">
    <property type="entry name" value="p450"/>
    <property type="match status" value="1"/>
</dbReference>
<dbReference type="Pfam" id="PF04376">
    <property type="entry name" value="ATE_N"/>
    <property type="match status" value="1"/>
</dbReference>
<evidence type="ECO:0000313" key="9">
    <source>
        <dbReference type="Proteomes" id="UP001472677"/>
    </source>
</evidence>
<sequence>MGRQWRSNGEARSLIRRRKESKMKNEASSSNSRDDSVVVDCGRRRSSCGYCKSSGRTSISHGLWAHSITVNDYQDLLDRGWRRSGCFLYKPEMERTCCPSYTIRVKAGDFVPSKDQLRVHRRMDRFLDGTLEVRNPIELGDNPNTSKHTGSLSNHNVSSSAGNVSIFLSNKQENKAEEVIHNLSDQIDKVVHTYIESGELPSGIQLPKAAVKKVSNAKRKLSVEGSEDLLYSSNIAFQIAATLRQMQSSEDTQQLRMSHGAEENDLSPKSIAEKLTCSLKQLANISGFSIRACNGHINFYSIAKNVSSDADVQNGTLHKELGSGSKISSANKSSEYPQVQKRKLELRLKRSSFDPEEYALYRRYQMKVHKDKPDRVTESSYKRFLVDTPLLFVSPSADGMVPTCGFGSFHQQYIIDGKLVAVGVIDILPGCLSSKYLFWDPDYAFLSLGKYSALQEIGWVKENQAYSAGLQYYYMGYYIHSCSKMRYKAAYYPSELLCPLRYQWVSFHTARPLLDKKKYVILSDFASLQDVESSKSCVPESVMELQQNDIGLEDTNDAPMDDEEMIEIESESSDDELEPETSGLASAAIGDGDLSNVLVGLRGSRLRYKELQRAFGTTEMNYLQTQLRSYQRVVGVGLSERMESCYDRNQKYGNLRYSVGLGIKTSLIRLGYTIPKGWKVFASFRAVHLDHDHFKDARTFNPWRWQNIPGTSCSGNLYTTFGGGPRLCPGYELARVEISVFLHHLVTQFSVDASPIHPDSIVSDKNASRLRILAGVKKMWPRFNTFGW</sequence>
<dbReference type="InterPro" id="IPR007471">
    <property type="entry name" value="N-end_Aminoacyl_Trfase_N"/>
</dbReference>
<accession>A0ABR2FBG8</accession>
<dbReference type="SUPFAM" id="SSF55729">
    <property type="entry name" value="Acyl-CoA N-acyltransferases (Nat)"/>
    <property type="match status" value="1"/>
</dbReference>
<dbReference type="InterPro" id="IPR036396">
    <property type="entry name" value="Cyt_P450_sf"/>
</dbReference>
<keyword evidence="4" id="KW-0012">Acyltransferase</keyword>
<comment type="caution">
    <text evidence="8">The sequence shown here is derived from an EMBL/GenBank/DDBJ whole genome shotgun (WGS) entry which is preliminary data.</text>
</comment>
<keyword evidence="9" id="KW-1185">Reference proteome</keyword>
<evidence type="ECO:0000256" key="2">
    <source>
        <dbReference type="ARBA" id="ARBA00012025"/>
    </source>
</evidence>
<dbReference type="EC" id="2.3.2.8" evidence="2"/>
<dbReference type="InterPro" id="IPR017972">
    <property type="entry name" value="Cyt_P450_CS"/>
</dbReference>
<feature type="compositionally biased region" description="Polar residues" evidence="5">
    <location>
        <begin position="142"/>
        <end position="157"/>
    </location>
</feature>
<dbReference type="Pfam" id="PF04377">
    <property type="entry name" value="ATE_C"/>
    <property type="match status" value="1"/>
</dbReference>
<dbReference type="PANTHER" id="PTHR21367">
    <property type="entry name" value="ARGININE-TRNA-PROTEIN TRANSFERASE 1"/>
    <property type="match status" value="1"/>
</dbReference>
<evidence type="ECO:0000256" key="1">
    <source>
        <dbReference type="ARBA" id="ARBA00009991"/>
    </source>
</evidence>
<evidence type="ECO:0000313" key="8">
    <source>
        <dbReference type="EMBL" id="KAK8575574.1"/>
    </source>
</evidence>
<dbReference type="InterPro" id="IPR016181">
    <property type="entry name" value="Acyl_CoA_acyltransferase"/>
</dbReference>
<evidence type="ECO:0000256" key="5">
    <source>
        <dbReference type="SAM" id="MobiDB-lite"/>
    </source>
</evidence>
<dbReference type="InterPro" id="IPR002401">
    <property type="entry name" value="Cyt_P450_E_grp-I"/>
</dbReference>
<dbReference type="InterPro" id="IPR030700">
    <property type="entry name" value="N-end_Aminoacyl_Trfase"/>
</dbReference>
<dbReference type="PROSITE" id="PS00086">
    <property type="entry name" value="CYTOCHROME_P450"/>
    <property type="match status" value="1"/>
</dbReference>
<gene>
    <name evidence="8" type="ORF">V6N12_063245</name>
</gene>
<dbReference type="Proteomes" id="UP001472677">
    <property type="component" value="Unassembled WGS sequence"/>
</dbReference>
<comment type="similarity">
    <text evidence="1">Belongs to the R-transferase family.</text>
</comment>
<evidence type="ECO:0000259" key="6">
    <source>
        <dbReference type="Pfam" id="PF04376"/>
    </source>
</evidence>